<dbReference type="EMBL" id="JAAAJA010001251">
    <property type="protein sequence ID" value="KAG0247705.1"/>
    <property type="molecule type" value="Genomic_DNA"/>
</dbReference>
<feature type="non-terminal residue" evidence="2">
    <location>
        <position position="1"/>
    </location>
</feature>
<evidence type="ECO:0000256" key="1">
    <source>
        <dbReference type="SAM" id="MobiDB-lite"/>
    </source>
</evidence>
<accession>A0A9P6TUC8</accession>
<dbReference type="Proteomes" id="UP000726737">
    <property type="component" value="Unassembled WGS sequence"/>
</dbReference>
<reference evidence="2" key="1">
    <citation type="journal article" date="2020" name="Fungal Divers.">
        <title>Resolving the Mortierellaceae phylogeny through synthesis of multi-gene phylogenetics and phylogenomics.</title>
        <authorList>
            <person name="Vandepol N."/>
            <person name="Liber J."/>
            <person name="Desiro A."/>
            <person name="Na H."/>
            <person name="Kennedy M."/>
            <person name="Barry K."/>
            <person name="Grigoriev I.V."/>
            <person name="Miller A.N."/>
            <person name="O'Donnell K."/>
            <person name="Stajich J.E."/>
            <person name="Bonito G."/>
        </authorList>
    </citation>
    <scope>NUCLEOTIDE SEQUENCE</scope>
    <source>
        <strain evidence="2">KOD948</strain>
    </source>
</reference>
<evidence type="ECO:0000313" key="3">
    <source>
        <dbReference type="Proteomes" id="UP000726737"/>
    </source>
</evidence>
<sequence>MILGRIYSGNAPGGSKLGLRARAFIDRVCKLGLLSKGTPPGTRTEMPYPKSALFRSVALQLSVELKKHYRNGSNELKKKMKKNKGRVTDSM</sequence>
<protein>
    <submittedName>
        <fullName evidence="2">Uncharacterized protein</fullName>
    </submittedName>
</protein>
<evidence type="ECO:0000313" key="2">
    <source>
        <dbReference type="EMBL" id="KAG0247705.1"/>
    </source>
</evidence>
<feature type="region of interest" description="Disordered" evidence="1">
    <location>
        <begin position="72"/>
        <end position="91"/>
    </location>
</feature>
<dbReference type="AlphaFoldDB" id="A0A9P6TUC8"/>
<organism evidence="2 3">
    <name type="scientific">Mortierella polycephala</name>
    <dbReference type="NCBI Taxonomy" id="41804"/>
    <lineage>
        <taxon>Eukaryota</taxon>
        <taxon>Fungi</taxon>
        <taxon>Fungi incertae sedis</taxon>
        <taxon>Mucoromycota</taxon>
        <taxon>Mortierellomycotina</taxon>
        <taxon>Mortierellomycetes</taxon>
        <taxon>Mortierellales</taxon>
        <taxon>Mortierellaceae</taxon>
        <taxon>Mortierella</taxon>
    </lineage>
</organism>
<proteinExistence type="predicted"/>
<comment type="caution">
    <text evidence="2">The sequence shown here is derived from an EMBL/GenBank/DDBJ whole genome shotgun (WGS) entry which is preliminary data.</text>
</comment>
<name>A0A9P6TUC8_9FUNG</name>
<gene>
    <name evidence="2" type="ORF">BG011_001048</name>
</gene>
<keyword evidence="3" id="KW-1185">Reference proteome</keyword>
<dbReference type="OrthoDB" id="2445637at2759"/>